<dbReference type="GO" id="GO:0006974">
    <property type="term" value="P:DNA damage response"/>
    <property type="evidence" value="ECO:0007669"/>
    <property type="project" value="TreeGrafter"/>
</dbReference>
<evidence type="ECO:0000259" key="2">
    <source>
        <dbReference type="PROSITE" id="PS50172"/>
    </source>
</evidence>
<dbReference type="InterPro" id="IPR042479">
    <property type="entry name" value="Slf1"/>
</dbReference>
<evidence type="ECO:0000313" key="4">
    <source>
        <dbReference type="Proteomes" id="UP000007875"/>
    </source>
</evidence>
<dbReference type="InterPro" id="IPR001357">
    <property type="entry name" value="BRCT_dom"/>
</dbReference>
<dbReference type="Pfam" id="PF00533">
    <property type="entry name" value="BRCT"/>
    <property type="match status" value="1"/>
</dbReference>
<dbReference type="Gene3D" id="3.40.50.10190">
    <property type="entry name" value="BRCT domain"/>
    <property type="match status" value="2"/>
</dbReference>
<dbReference type="GO" id="GO:1990166">
    <property type="term" value="P:protein localization to site of double-strand break"/>
    <property type="evidence" value="ECO:0007669"/>
    <property type="project" value="TreeGrafter"/>
</dbReference>
<sequence length="321" mass="35903">MEGVTIDDVTKGDVTMATKDPESSQDVQVVWDDPIGREELQRLRQQNKVDPETTKDESSVEESSPVDEDENRISQIIREGKVPSFLISSVTPEQKAEYASIIQELGGKYLERDYFDPSCTHLIVKNPARNEKFLASLSSGKWILHTSYMEACRSARAFVKEEDYEFGNPSFEWTARNETEALLVASAYRWRQGLNRGSTGAFHGWKVILHVSDRHLPGFARLLECGSGSVVAKSLPYTDPIGGVTHAIIDPNKAKQINSSEIERLVRAGVHCCIPECIAEFLMKSPQPAPETLYLPIVKSMIAEFGEVPGSETPSKRRRFN</sequence>
<dbReference type="CDD" id="cd17728">
    <property type="entry name" value="BRCT_TopBP1_rpt8"/>
    <property type="match status" value="1"/>
</dbReference>
<dbReference type="CDD" id="cd17738">
    <property type="entry name" value="BRCT_TopBP1_rpt7"/>
    <property type="match status" value="1"/>
</dbReference>
<dbReference type="FunFam" id="3.40.50.10190:FF:000018">
    <property type="entry name" value="DNA topoisomerase 2-binding protein 1"/>
    <property type="match status" value="1"/>
</dbReference>
<dbReference type="Proteomes" id="UP000007875">
    <property type="component" value="Unassembled WGS sequence"/>
</dbReference>
<dbReference type="GO" id="GO:2000781">
    <property type="term" value="P:positive regulation of double-strand break repair"/>
    <property type="evidence" value="ECO:0007669"/>
    <property type="project" value="InterPro"/>
</dbReference>
<keyword evidence="4" id="KW-1185">Reference proteome</keyword>
<dbReference type="InterPro" id="IPR036420">
    <property type="entry name" value="BRCT_dom_sf"/>
</dbReference>
<reference evidence="3" key="3">
    <citation type="submission" date="2025-09" db="UniProtKB">
        <authorList>
            <consortium name="Ensembl"/>
        </authorList>
    </citation>
    <scope>IDENTIFICATION</scope>
</reference>
<dbReference type="SMART" id="SM00292">
    <property type="entry name" value="BRCT"/>
    <property type="match status" value="1"/>
</dbReference>
<dbReference type="AlphaFoldDB" id="H2Z8T8"/>
<dbReference type="PROSITE" id="PS50172">
    <property type="entry name" value="BRCT"/>
    <property type="match status" value="1"/>
</dbReference>
<dbReference type="PANTHER" id="PTHR46677:SF1">
    <property type="entry name" value="SMC5-SMC6 COMPLEX LOCALIZATION FACTOR PROTEIN 1"/>
    <property type="match status" value="1"/>
</dbReference>
<reference evidence="3" key="2">
    <citation type="submission" date="2025-08" db="UniProtKB">
        <authorList>
            <consortium name="Ensembl"/>
        </authorList>
    </citation>
    <scope>IDENTIFICATION</scope>
</reference>
<dbReference type="GeneTree" id="ENSGT00940000167566"/>
<feature type="region of interest" description="Disordered" evidence="1">
    <location>
        <begin position="1"/>
        <end position="72"/>
    </location>
</feature>
<dbReference type="SUPFAM" id="SSF52113">
    <property type="entry name" value="BRCT domain"/>
    <property type="match status" value="1"/>
</dbReference>
<evidence type="ECO:0000313" key="3">
    <source>
        <dbReference type="Ensembl" id="ENSCSAVP00000014003.1"/>
    </source>
</evidence>
<evidence type="ECO:0000256" key="1">
    <source>
        <dbReference type="SAM" id="MobiDB-lite"/>
    </source>
</evidence>
<organism evidence="3 4">
    <name type="scientific">Ciona savignyi</name>
    <name type="common">Pacific transparent sea squirt</name>
    <dbReference type="NCBI Taxonomy" id="51511"/>
    <lineage>
        <taxon>Eukaryota</taxon>
        <taxon>Metazoa</taxon>
        <taxon>Chordata</taxon>
        <taxon>Tunicata</taxon>
        <taxon>Ascidiacea</taxon>
        <taxon>Phlebobranchia</taxon>
        <taxon>Cionidae</taxon>
        <taxon>Ciona</taxon>
    </lineage>
</organism>
<reference evidence="4" key="1">
    <citation type="submission" date="2003-08" db="EMBL/GenBank/DDBJ databases">
        <authorList>
            <person name="Birren B."/>
            <person name="Nusbaum C."/>
            <person name="Abebe A."/>
            <person name="Abouelleil A."/>
            <person name="Adekoya E."/>
            <person name="Ait-zahra M."/>
            <person name="Allen N."/>
            <person name="Allen T."/>
            <person name="An P."/>
            <person name="Anderson M."/>
            <person name="Anderson S."/>
            <person name="Arachchi H."/>
            <person name="Armbruster J."/>
            <person name="Bachantsang P."/>
            <person name="Baldwin J."/>
            <person name="Barry A."/>
            <person name="Bayul T."/>
            <person name="Blitshsteyn B."/>
            <person name="Bloom T."/>
            <person name="Blye J."/>
            <person name="Boguslavskiy L."/>
            <person name="Borowsky M."/>
            <person name="Boukhgalter B."/>
            <person name="Brunache A."/>
            <person name="Butler J."/>
            <person name="Calixte N."/>
            <person name="Calvo S."/>
            <person name="Camarata J."/>
            <person name="Campo K."/>
            <person name="Chang J."/>
            <person name="Cheshatsang Y."/>
            <person name="Citroen M."/>
            <person name="Collymore A."/>
            <person name="Considine T."/>
            <person name="Cook A."/>
            <person name="Cooke P."/>
            <person name="Corum B."/>
            <person name="Cuomo C."/>
            <person name="David R."/>
            <person name="Dawoe T."/>
            <person name="Degray S."/>
            <person name="Dodge S."/>
            <person name="Dooley K."/>
            <person name="Dorje P."/>
            <person name="Dorjee K."/>
            <person name="Dorris L."/>
            <person name="Duffey N."/>
            <person name="Dupes A."/>
            <person name="Elkins T."/>
            <person name="Engels R."/>
            <person name="Erickson J."/>
            <person name="Farina A."/>
            <person name="Faro S."/>
            <person name="Ferreira P."/>
            <person name="Fischer H."/>
            <person name="Fitzgerald M."/>
            <person name="Foley K."/>
            <person name="Gage D."/>
            <person name="Galagan J."/>
            <person name="Gearin G."/>
            <person name="Gnerre S."/>
            <person name="Gnirke A."/>
            <person name="Goyette A."/>
            <person name="Graham J."/>
            <person name="Grandbois E."/>
            <person name="Gyaltsen K."/>
            <person name="Hafez N."/>
            <person name="Hagopian D."/>
            <person name="Hagos B."/>
            <person name="Hall J."/>
            <person name="Hatcher B."/>
            <person name="Heller A."/>
            <person name="Higgins H."/>
            <person name="Honan T."/>
            <person name="Horn A."/>
            <person name="Houde N."/>
            <person name="Hughes L."/>
            <person name="Hulme W."/>
            <person name="Husby E."/>
            <person name="Iliev I."/>
            <person name="Jaffe D."/>
            <person name="Jones C."/>
            <person name="Kamal M."/>
            <person name="Kamat A."/>
            <person name="Kamvysselis M."/>
            <person name="Karlsson E."/>
            <person name="Kells C."/>
            <person name="Kieu A."/>
            <person name="Kisner P."/>
            <person name="Kodira C."/>
            <person name="Kulbokas E."/>
            <person name="Labutti K."/>
            <person name="Lama D."/>
            <person name="Landers T."/>
            <person name="Leger J."/>
            <person name="Levine S."/>
            <person name="Lewis D."/>
            <person name="Lewis T."/>
            <person name="Lindblad-toh K."/>
            <person name="Liu X."/>
            <person name="Lokyitsang T."/>
            <person name="Lokyitsang Y."/>
            <person name="Lucien O."/>
            <person name="Lui A."/>
            <person name="Ma L.J."/>
            <person name="Mabbitt R."/>
            <person name="Macdonald J."/>
            <person name="Maclean C."/>
            <person name="Major J."/>
            <person name="Manning J."/>
            <person name="Marabella R."/>
            <person name="Maru K."/>
            <person name="Matthews C."/>
            <person name="Mauceli E."/>
            <person name="Mccarthy M."/>
            <person name="Mcdonough S."/>
            <person name="Mcghee T."/>
            <person name="Meldrim J."/>
            <person name="Meneus L."/>
            <person name="Mesirov J."/>
            <person name="Mihalev A."/>
            <person name="Mihova T."/>
            <person name="Mikkelsen T."/>
            <person name="Mlenga V."/>
            <person name="Moru K."/>
            <person name="Mozes J."/>
            <person name="Mulrain L."/>
            <person name="Munson G."/>
            <person name="Naylor J."/>
            <person name="Newes C."/>
            <person name="Nguyen C."/>
            <person name="Nguyen N."/>
            <person name="Nguyen T."/>
            <person name="Nicol R."/>
            <person name="Nielsen C."/>
            <person name="Nizzari M."/>
            <person name="Norbu C."/>
            <person name="Norbu N."/>
            <person name="O'donnell P."/>
            <person name="Okoawo O."/>
            <person name="O'leary S."/>
            <person name="Omotosho B."/>
            <person name="O'neill K."/>
            <person name="Osman S."/>
            <person name="Parker S."/>
            <person name="Perrin D."/>
            <person name="Phunkhang P."/>
            <person name="Piqani B."/>
            <person name="Purcell S."/>
            <person name="Rachupka T."/>
            <person name="Ramasamy U."/>
            <person name="Rameau R."/>
            <person name="Ray V."/>
            <person name="Raymond C."/>
            <person name="Retta R."/>
            <person name="Richardson S."/>
            <person name="Rise C."/>
            <person name="Rodriguez J."/>
            <person name="Rogers J."/>
            <person name="Rogov P."/>
            <person name="Rutman M."/>
            <person name="Schupbach R."/>
            <person name="Seaman C."/>
            <person name="Settipalli S."/>
            <person name="Sharpe T."/>
            <person name="Sheridan J."/>
            <person name="Sherpa N."/>
            <person name="Shi J."/>
            <person name="Smirnov S."/>
            <person name="Smith C."/>
            <person name="Sougnez C."/>
            <person name="Spencer B."/>
            <person name="Stalker J."/>
            <person name="Stange-thomann N."/>
            <person name="Stavropoulos S."/>
            <person name="Stetson K."/>
            <person name="Stone C."/>
            <person name="Stone S."/>
            <person name="Stubbs M."/>
            <person name="Talamas J."/>
            <person name="Tchuinga P."/>
            <person name="Tenzing P."/>
            <person name="Tesfaye S."/>
            <person name="Theodore J."/>
            <person name="Thoulutsang Y."/>
            <person name="Topham K."/>
            <person name="Towey S."/>
            <person name="Tsamla T."/>
            <person name="Tsomo N."/>
            <person name="Vallee D."/>
            <person name="Vassiliev H."/>
            <person name="Venkataraman V."/>
            <person name="Vinson J."/>
            <person name="Vo A."/>
            <person name="Wade C."/>
            <person name="Wang S."/>
            <person name="Wangchuk T."/>
            <person name="Wangdi T."/>
            <person name="Whittaker C."/>
            <person name="Wilkinson J."/>
            <person name="Wu Y."/>
            <person name="Wyman D."/>
            <person name="Yadav S."/>
            <person name="Yang S."/>
            <person name="Yang X."/>
            <person name="Yeager S."/>
            <person name="Yee E."/>
            <person name="Young G."/>
            <person name="Zainoun J."/>
            <person name="Zembeck L."/>
            <person name="Zimmer A."/>
            <person name="Zody M."/>
            <person name="Lander E."/>
        </authorList>
    </citation>
    <scope>NUCLEOTIDE SEQUENCE [LARGE SCALE GENOMIC DNA]</scope>
</reference>
<feature type="domain" description="BRCT" evidence="2">
    <location>
        <begin position="85"/>
        <end position="166"/>
    </location>
</feature>
<dbReference type="GO" id="GO:0005634">
    <property type="term" value="C:nucleus"/>
    <property type="evidence" value="ECO:0007669"/>
    <property type="project" value="TreeGrafter"/>
</dbReference>
<feature type="compositionally biased region" description="Basic and acidic residues" evidence="1">
    <location>
        <begin position="34"/>
        <end position="58"/>
    </location>
</feature>
<dbReference type="InterPro" id="IPR049936">
    <property type="entry name" value="TopBP1_BRCT_8"/>
</dbReference>
<dbReference type="Ensembl" id="ENSCSAVT00000014164.1">
    <property type="protein sequence ID" value="ENSCSAVP00000014003.1"/>
    <property type="gene ID" value="ENSCSAVG00000008208.1"/>
</dbReference>
<proteinExistence type="predicted"/>
<protein>
    <recommendedName>
        <fullName evidence="2">BRCT domain-containing protein</fullName>
    </recommendedName>
</protein>
<accession>H2Z8T8</accession>
<dbReference type="GO" id="GO:0035861">
    <property type="term" value="C:site of double-strand break"/>
    <property type="evidence" value="ECO:0007669"/>
    <property type="project" value="TreeGrafter"/>
</dbReference>
<name>H2Z8T8_CIOSA</name>
<dbReference type="HOGENOM" id="CLU_865878_0_0_1"/>
<dbReference type="PANTHER" id="PTHR46677">
    <property type="entry name" value="SMC5-SMC6 COMPLEX LOCALIZATION FACTOR PROTEIN 1"/>
    <property type="match status" value="1"/>
</dbReference>